<accession>A0A803P093</accession>
<evidence type="ECO:0000313" key="2">
    <source>
        <dbReference type="EnsemblPlants" id="cds.evm.model.02.3177"/>
    </source>
</evidence>
<sequence length="580" mass="64800">MAENSVDLPEECWELVLNFVEDRRHYASLSLVCKLFFSITNQLITSLAIPHPTVVVLPQLLRRFTRLRTVDFSEFHGDVDGLLSQISESGLDLESLNISNRSTLPIHGLRVLGSKMKNLRCLNCSKIYSLQDSDLGLIANSIPTLEELDISYLMDDYRSNSNGLLDMSSFTKPISDSGILTLSLKLKGLKKLNLSGNHFITDRSLVHLSTNCVQLREIVIHFCDFITPYGIALMIRGCVYLSSLSVFGTRLSVVDSALTDSLVSAKALCSIDLSGFNILDEMLYLIAEAHMPLNKLILSCCSGFTLHGIKQLLSKHQSLQHLDLQDADFLTDESMFQLTKFLPSLKYINLSMCTKLTDSTFFGLIENCPVLNGINMVGTKVGTKVGAKKPSTNHVSNTLKSLYLGQNFSLVNESLKEFAFAISNLKLLDLNSCLSITEEGLLEVSKRCTELRYLDMSYCRGVKTFLMDFEFSKLEVLCARGLRINDDGLALVGRKCPQLLQLDLTGCFKVTDDGVKQVVKNCRALREIILKQCNKVSIDIIAWMVFSRPTLRRIVPPCGFVPSESQRNFFLRHGCFVCEG</sequence>
<dbReference type="AlphaFoldDB" id="A0A803P093"/>
<dbReference type="SMART" id="SM00367">
    <property type="entry name" value="LRR_CC"/>
    <property type="match status" value="9"/>
</dbReference>
<dbReference type="Gene3D" id="1.20.1280.50">
    <property type="match status" value="1"/>
</dbReference>
<dbReference type="InterPro" id="IPR032675">
    <property type="entry name" value="LRR_dom_sf"/>
</dbReference>
<dbReference type="Proteomes" id="UP000596661">
    <property type="component" value="Chromosome 2"/>
</dbReference>
<dbReference type="InterPro" id="IPR057207">
    <property type="entry name" value="FBXL15_LRR"/>
</dbReference>
<name>A0A803P093_CANSA</name>
<reference evidence="2" key="1">
    <citation type="submission" date="2018-11" db="EMBL/GenBank/DDBJ databases">
        <authorList>
            <person name="Grassa J C."/>
        </authorList>
    </citation>
    <scope>NUCLEOTIDE SEQUENCE [LARGE SCALE GENOMIC DNA]</scope>
</reference>
<dbReference type="OMA" id="IQSCWHV"/>
<organism evidence="2 3">
    <name type="scientific">Cannabis sativa</name>
    <name type="common">Hemp</name>
    <name type="synonym">Marijuana</name>
    <dbReference type="NCBI Taxonomy" id="3483"/>
    <lineage>
        <taxon>Eukaryota</taxon>
        <taxon>Viridiplantae</taxon>
        <taxon>Streptophyta</taxon>
        <taxon>Embryophyta</taxon>
        <taxon>Tracheophyta</taxon>
        <taxon>Spermatophyta</taxon>
        <taxon>Magnoliopsida</taxon>
        <taxon>eudicotyledons</taxon>
        <taxon>Gunneridae</taxon>
        <taxon>Pentapetalae</taxon>
        <taxon>rosids</taxon>
        <taxon>fabids</taxon>
        <taxon>Rosales</taxon>
        <taxon>Cannabaceae</taxon>
        <taxon>Cannabis</taxon>
    </lineage>
</organism>
<feature type="domain" description="F-box/LRR-repeat protein 15-like leucin rich repeat" evidence="1">
    <location>
        <begin position="168"/>
        <end position="360"/>
    </location>
</feature>
<evidence type="ECO:0000313" key="3">
    <source>
        <dbReference type="Proteomes" id="UP000596661"/>
    </source>
</evidence>
<dbReference type="InterPro" id="IPR006553">
    <property type="entry name" value="Leu-rich_rpt_Cys-con_subtyp"/>
</dbReference>
<dbReference type="Gene3D" id="3.80.10.10">
    <property type="entry name" value="Ribonuclease Inhibitor"/>
    <property type="match status" value="3"/>
</dbReference>
<dbReference type="EnsemblPlants" id="evm.model.02.3177">
    <property type="protein sequence ID" value="cds.evm.model.02.3177"/>
    <property type="gene ID" value="evm.TU.02.3177"/>
</dbReference>
<dbReference type="EMBL" id="UZAU01000244">
    <property type="status" value="NOT_ANNOTATED_CDS"/>
    <property type="molecule type" value="Genomic_DNA"/>
</dbReference>
<keyword evidence="3" id="KW-1185">Reference proteome</keyword>
<proteinExistence type="predicted"/>
<protein>
    <recommendedName>
        <fullName evidence="1">F-box/LRR-repeat protein 15-like leucin rich repeat domain-containing protein</fullName>
    </recommendedName>
</protein>
<dbReference type="PANTHER" id="PTHR13318">
    <property type="entry name" value="PARTNER OF PAIRED, ISOFORM B-RELATED"/>
    <property type="match status" value="1"/>
</dbReference>
<dbReference type="SUPFAM" id="SSF52047">
    <property type="entry name" value="RNI-like"/>
    <property type="match status" value="2"/>
</dbReference>
<dbReference type="GO" id="GO:0031146">
    <property type="term" value="P:SCF-dependent proteasomal ubiquitin-dependent protein catabolic process"/>
    <property type="evidence" value="ECO:0007669"/>
    <property type="project" value="TreeGrafter"/>
</dbReference>
<dbReference type="Gramene" id="evm.model.02.3177">
    <property type="protein sequence ID" value="cds.evm.model.02.3177"/>
    <property type="gene ID" value="evm.TU.02.3177"/>
</dbReference>
<dbReference type="Pfam" id="PF25372">
    <property type="entry name" value="DUF7885"/>
    <property type="match status" value="1"/>
</dbReference>
<dbReference type="OrthoDB" id="6066220at2759"/>
<dbReference type="GO" id="GO:0019005">
    <property type="term" value="C:SCF ubiquitin ligase complex"/>
    <property type="evidence" value="ECO:0007669"/>
    <property type="project" value="TreeGrafter"/>
</dbReference>
<reference evidence="2" key="2">
    <citation type="submission" date="2021-03" db="UniProtKB">
        <authorList>
            <consortium name="EnsemblPlants"/>
        </authorList>
    </citation>
    <scope>IDENTIFICATION</scope>
</reference>
<dbReference type="PANTHER" id="PTHR13318:SF106">
    <property type="entry name" value="F-BOX_LRR-REPEAT PROTEIN 2"/>
    <property type="match status" value="1"/>
</dbReference>
<evidence type="ECO:0000259" key="1">
    <source>
        <dbReference type="Pfam" id="PF25372"/>
    </source>
</evidence>